<keyword evidence="7" id="KW-1185">Reference proteome</keyword>
<keyword evidence="1" id="KW-0805">Transcription regulation</keyword>
<feature type="domain" description="HTH luxR-type" evidence="5">
    <location>
        <begin position="203"/>
        <end position="268"/>
    </location>
</feature>
<evidence type="ECO:0000313" key="6">
    <source>
        <dbReference type="EMBL" id="NJQ16879.1"/>
    </source>
</evidence>
<dbReference type="Gene3D" id="3.40.50.2300">
    <property type="match status" value="1"/>
</dbReference>
<dbReference type="PANTHER" id="PTHR44688:SF16">
    <property type="entry name" value="DNA-BINDING TRANSCRIPTIONAL ACTIVATOR DEVR_DOSR"/>
    <property type="match status" value="1"/>
</dbReference>
<reference evidence="6 7" key="1">
    <citation type="submission" date="2020-03" db="EMBL/GenBank/DDBJ databases">
        <title>Draft genome of Streptomyces sp. ventii, isolated from the Axial Seamount in the Pacific Ocean, and resequencing of the two type strains Streptomyces lonarensis strain NCL 716 and Streptomyces bohaiensis strain 11A07.</title>
        <authorList>
            <person name="Loughran R.M."/>
            <person name="Pfannmuller K.M."/>
            <person name="Wasson B.J."/>
            <person name="Deadmond M.C."/>
            <person name="Paddock B.E."/>
            <person name="Koyack M.J."/>
            <person name="Gallegos D.A."/>
            <person name="Mitchell E.A."/>
            <person name="Ushijima B."/>
            <person name="Saw J.H."/>
            <person name="Mcphail K.L."/>
            <person name="Videau P."/>
        </authorList>
    </citation>
    <scope>NUCLEOTIDE SEQUENCE [LARGE SCALE GENOMIC DNA]</scope>
    <source>
        <strain evidence="6 7">11A07</strain>
    </source>
</reference>
<evidence type="ECO:0000259" key="5">
    <source>
        <dbReference type="PROSITE" id="PS50043"/>
    </source>
</evidence>
<keyword evidence="2" id="KW-0238">DNA-binding</keyword>
<name>A0ABX1CJY0_9ACTN</name>
<organism evidence="6 7">
    <name type="scientific">Streptomyces bohaiensis</name>
    <dbReference type="NCBI Taxonomy" id="1431344"/>
    <lineage>
        <taxon>Bacteria</taxon>
        <taxon>Bacillati</taxon>
        <taxon>Actinomycetota</taxon>
        <taxon>Actinomycetes</taxon>
        <taxon>Kitasatosporales</taxon>
        <taxon>Streptomycetaceae</taxon>
        <taxon>Streptomyces</taxon>
    </lineage>
</organism>
<feature type="compositionally biased region" description="Basic and acidic residues" evidence="4">
    <location>
        <begin position="17"/>
        <end position="26"/>
    </location>
</feature>
<dbReference type="SUPFAM" id="SSF46894">
    <property type="entry name" value="C-terminal effector domain of the bipartite response regulators"/>
    <property type="match status" value="1"/>
</dbReference>
<protein>
    <submittedName>
        <fullName evidence="6">Response regulator transcription factor</fullName>
    </submittedName>
</protein>
<keyword evidence="3" id="KW-0804">Transcription</keyword>
<dbReference type="InterPro" id="IPR000792">
    <property type="entry name" value="Tscrpt_reg_LuxR_C"/>
</dbReference>
<evidence type="ECO:0000313" key="7">
    <source>
        <dbReference type="Proteomes" id="UP000727056"/>
    </source>
</evidence>
<evidence type="ECO:0000256" key="3">
    <source>
        <dbReference type="ARBA" id="ARBA00023163"/>
    </source>
</evidence>
<dbReference type="InterPro" id="IPR016032">
    <property type="entry name" value="Sig_transdc_resp-reg_C-effctor"/>
</dbReference>
<comment type="caution">
    <text evidence="6">The sequence shown here is derived from an EMBL/GenBank/DDBJ whole genome shotgun (WGS) entry which is preliminary data.</text>
</comment>
<sequence>MHERDRDGAAEPLGDGSRPRPDDGEATRTVPSPLPDRSADRRRPTGPTATPGPSPRTGEDPLAVRLLVGTEVLRRGVTSLLEQLPHVTLVGPGDGGDPPEPPPGAVEVVLATLADWRELPPAAATAAGEHRPAPVTVLIGDDIRAGDLSFPAAPPCDGVVTLAEATVAVLDDTLRRAVRGEFPLPGRLARELVEGGRGSGRRREGRPVSFTQRETETLSLLIEGYSNKQIAKALGISAHGVKRLVGAILVKLGAPNRTTAAVMALDQRLV</sequence>
<evidence type="ECO:0000256" key="4">
    <source>
        <dbReference type="SAM" id="MobiDB-lite"/>
    </source>
</evidence>
<gene>
    <name evidence="6" type="ORF">HCN52_18555</name>
</gene>
<dbReference type="EMBL" id="JAAVJC010000207">
    <property type="protein sequence ID" value="NJQ16879.1"/>
    <property type="molecule type" value="Genomic_DNA"/>
</dbReference>
<proteinExistence type="predicted"/>
<feature type="region of interest" description="Disordered" evidence="4">
    <location>
        <begin position="1"/>
        <end position="62"/>
    </location>
</feature>
<dbReference type="RefSeq" id="WP_168089584.1">
    <property type="nucleotide sequence ID" value="NZ_BHZH01000312.1"/>
</dbReference>
<dbReference type="PRINTS" id="PR00038">
    <property type="entry name" value="HTHLUXR"/>
</dbReference>
<dbReference type="SMART" id="SM00421">
    <property type="entry name" value="HTH_LUXR"/>
    <property type="match status" value="1"/>
</dbReference>
<accession>A0ABX1CJY0</accession>
<dbReference type="PROSITE" id="PS50043">
    <property type="entry name" value="HTH_LUXR_2"/>
    <property type="match status" value="1"/>
</dbReference>
<evidence type="ECO:0000256" key="1">
    <source>
        <dbReference type="ARBA" id="ARBA00023015"/>
    </source>
</evidence>
<evidence type="ECO:0000256" key="2">
    <source>
        <dbReference type="ARBA" id="ARBA00023125"/>
    </source>
</evidence>
<dbReference type="Pfam" id="PF00196">
    <property type="entry name" value="GerE"/>
    <property type="match status" value="1"/>
</dbReference>
<dbReference type="Proteomes" id="UP000727056">
    <property type="component" value="Unassembled WGS sequence"/>
</dbReference>
<dbReference type="PANTHER" id="PTHR44688">
    <property type="entry name" value="DNA-BINDING TRANSCRIPTIONAL ACTIVATOR DEVR_DOSR"/>
    <property type="match status" value="1"/>
</dbReference>
<dbReference type="CDD" id="cd06170">
    <property type="entry name" value="LuxR_C_like"/>
    <property type="match status" value="1"/>
</dbReference>